<proteinExistence type="predicted"/>
<protein>
    <submittedName>
        <fullName evidence="1">Prim-pol domain-containing protein</fullName>
    </submittedName>
</protein>
<dbReference type="EMBL" id="MU117967">
    <property type="protein sequence ID" value="KAF9652737.1"/>
    <property type="molecule type" value="Genomic_DNA"/>
</dbReference>
<reference evidence="1" key="1">
    <citation type="submission" date="2019-10" db="EMBL/GenBank/DDBJ databases">
        <authorList>
            <consortium name="DOE Joint Genome Institute"/>
            <person name="Kuo A."/>
            <person name="Miyauchi S."/>
            <person name="Kiss E."/>
            <person name="Drula E."/>
            <person name="Kohler A."/>
            <person name="Sanchez-Garcia M."/>
            <person name="Andreopoulos B."/>
            <person name="Barry K.W."/>
            <person name="Bonito G."/>
            <person name="Buee M."/>
            <person name="Carver A."/>
            <person name="Chen C."/>
            <person name="Cichocki N."/>
            <person name="Clum A."/>
            <person name="Culley D."/>
            <person name="Crous P.W."/>
            <person name="Fauchery L."/>
            <person name="Girlanda M."/>
            <person name="Hayes R."/>
            <person name="Keri Z."/>
            <person name="Labutti K."/>
            <person name="Lipzen A."/>
            <person name="Lombard V."/>
            <person name="Magnuson J."/>
            <person name="Maillard F."/>
            <person name="Morin E."/>
            <person name="Murat C."/>
            <person name="Nolan M."/>
            <person name="Ohm R."/>
            <person name="Pangilinan J."/>
            <person name="Pereira M."/>
            <person name="Perotto S."/>
            <person name="Peter M."/>
            <person name="Riley R."/>
            <person name="Sitrit Y."/>
            <person name="Stielow B."/>
            <person name="Szollosi G."/>
            <person name="Zifcakova L."/>
            <person name="Stursova M."/>
            <person name="Spatafora J.W."/>
            <person name="Tedersoo L."/>
            <person name="Vaario L.-M."/>
            <person name="Yamada A."/>
            <person name="Yan M."/>
            <person name="Wang P."/>
            <person name="Xu J."/>
            <person name="Bruns T."/>
            <person name="Baldrian P."/>
            <person name="Vilgalys R."/>
            <person name="Henrissat B."/>
            <person name="Grigoriev I.V."/>
            <person name="Hibbett D."/>
            <person name="Nagy L.G."/>
            <person name="Martin F.M."/>
        </authorList>
    </citation>
    <scope>NUCLEOTIDE SEQUENCE</scope>
    <source>
        <strain evidence="1">P2</strain>
    </source>
</reference>
<accession>A0ACB6ZT00</accession>
<comment type="caution">
    <text evidence="1">The sequence shown here is derived from an EMBL/GenBank/DDBJ whole genome shotgun (WGS) entry which is preliminary data.</text>
</comment>
<organism evidence="1 2">
    <name type="scientific">Thelephora ganbajun</name>
    <name type="common">Ganba fungus</name>
    <dbReference type="NCBI Taxonomy" id="370292"/>
    <lineage>
        <taxon>Eukaryota</taxon>
        <taxon>Fungi</taxon>
        <taxon>Dikarya</taxon>
        <taxon>Basidiomycota</taxon>
        <taxon>Agaricomycotina</taxon>
        <taxon>Agaricomycetes</taxon>
        <taxon>Thelephorales</taxon>
        <taxon>Thelephoraceae</taxon>
        <taxon>Thelephora</taxon>
    </lineage>
</organism>
<keyword evidence="2" id="KW-1185">Reference proteome</keyword>
<evidence type="ECO:0000313" key="2">
    <source>
        <dbReference type="Proteomes" id="UP000886501"/>
    </source>
</evidence>
<dbReference type="Proteomes" id="UP000886501">
    <property type="component" value="Unassembled WGS sequence"/>
</dbReference>
<name>A0ACB6ZT00_THEGA</name>
<sequence length="490" mass="56282">MTIHDDGLSPEAMLAFYQRLYPFKSIFHWLNHEPAPTRLFVNREFAFTLQGDVYLRYNSFANADELKKQICTLNPTRFEIGPVYSARPRDKRTVRPTAFKPLQRELVFDIDMTDYDSVRRCCSEANICSRCWVFIAAAVKVLDRSIRGQFGYNHLLWVYSGRRGIHLWVSDQEAMELNDEERKAVANYLTVVGGGKEKKKKVNVRQGSKPLPPGIGEFINLLQDIFPPLILQDQDCFAGEVGAEELLALLPANAQIEPLRKKWTADPDRSSEEKWDDVRNQVKINGKKTAPGKLLLAAMEDIVLQYTWPRIDAEVSKHRNHLLKAPFCVHPKTGRVCVPVDPTRIDEFDPAEVPTVGQLLREIDEAMMINNEDDAEGTQHLPDWEKTSLKPYVALLDAHNKALMEETRRRKRGDKNTDTSTSKSLSYVVRHRLWPLLRWTIAYEEHVYAQVGDVRTHLVTAEGLLPLLLVSILFVPCFVPSLCFRRYIMH</sequence>
<evidence type="ECO:0000313" key="1">
    <source>
        <dbReference type="EMBL" id="KAF9652737.1"/>
    </source>
</evidence>
<reference evidence="1" key="2">
    <citation type="journal article" date="2020" name="Nat. Commun.">
        <title>Large-scale genome sequencing of mycorrhizal fungi provides insights into the early evolution of symbiotic traits.</title>
        <authorList>
            <person name="Miyauchi S."/>
            <person name="Kiss E."/>
            <person name="Kuo A."/>
            <person name="Drula E."/>
            <person name="Kohler A."/>
            <person name="Sanchez-Garcia M."/>
            <person name="Morin E."/>
            <person name="Andreopoulos B."/>
            <person name="Barry K.W."/>
            <person name="Bonito G."/>
            <person name="Buee M."/>
            <person name="Carver A."/>
            <person name="Chen C."/>
            <person name="Cichocki N."/>
            <person name="Clum A."/>
            <person name="Culley D."/>
            <person name="Crous P.W."/>
            <person name="Fauchery L."/>
            <person name="Girlanda M."/>
            <person name="Hayes R.D."/>
            <person name="Keri Z."/>
            <person name="LaButti K."/>
            <person name="Lipzen A."/>
            <person name="Lombard V."/>
            <person name="Magnuson J."/>
            <person name="Maillard F."/>
            <person name="Murat C."/>
            <person name="Nolan M."/>
            <person name="Ohm R.A."/>
            <person name="Pangilinan J."/>
            <person name="Pereira M.F."/>
            <person name="Perotto S."/>
            <person name="Peter M."/>
            <person name="Pfister S."/>
            <person name="Riley R."/>
            <person name="Sitrit Y."/>
            <person name="Stielow J.B."/>
            <person name="Szollosi G."/>
            <person name="Zifcakova L."/>
            <person name="Stursova M."/>
            <person name="Spatafora J.W."/>
            <person name="Tedersoo L."/>
            <person name="Vaario L.M."/>
            <person name="Yamada A."/>
            <person name="Yan M."/>
            <person name="Wang P."/>
            <person name="Xu J."/>
            <person name="Bruns T."/>
            <person name="Baldrian P."/>
            <person name="Vilgalys R."/>
            <person name="Dunand C."/>
            <person name="Henrissat B."/>
            <person name="Grigoriev I.V."/>
            <person name="Hibbett D."/>
            <person name="Nagy L.G."/>
            <person name="Martin F.M."/>
        </authorList>
    </citation>
    <scope>NUCLEOTIDE SEQUENCE</scope>
    <source>
        <strain evidence="1">P2</strain>
    </source>
</reference>
<gene>
    <name evidence="1" type="ORF">BDM02DRAFT_3088590</name>
</gene>